<accession>A0A437KEQ8</accession>
<dbReference type="InterPro" id="IPR016195">
    <property type="entry name" value="Pol/histidinol_Pase-like"/>
</dbReference>
<dbReference type="Gene3D" id="3.20.20.140">
    <property type="entry name" value="Metal-dependent hydrolases"/>
    <property type="match status" value="1"/>
</dbReference>
<dbReference type="InterPro" id="IPR052018">
    <property type="entry name" value="PHP_domain"/>
</dbReference>
<gene>
    <name evidence="2" type="ORF">EM808_08835</name>
</gene>
<dbReference type="Proteomes" id="UP000288024">
    <property type="component" value="Unassembled WGS sequence"/>
</dbReference>
<dbReference type="GO" id="GO:0004534">
    <property type="term" value="F:5'-3' RNA exonuclease activity"/>
    <property type="evidence" value="ECO:0007669"/>
    <property type="project" value="TreeGrafter"/>
</dbReference>
<dbReference type="RefSeq" id="WP_127737805.1">
    <property type="nucleotide sequence ID" value="NZ_RZTZ01000002.1"/>
</dbReference>
<dbReference type="PANTHER" id="PTHR42924">
    <property type="entry name" value="EXONUCLEASE"/>
    <property type="match status" value="1"/>
</dbReference>
<evidence type="ECO:0000259" key="1">
    <source>
        <dbReference type="SMART" id="SM00481"/>
    </source>
</evidence>
<dbReference type="SMART" id="SM00481">
    <property type="entry name" value="POLIIIAc"/>
    <property type="match status" value="1"/>
</dbReference>
<protein>
    <submittedName>
        <fullName evidence="2">PHP domain-containing protein</fullName>
    </submittedName>
</protein>
<name>A0A437KEQ8_9BACI</name>
<comment type="caution">
    <text evidence="2">The sequence shown here is derived from an EMBL/GenBank/DDBJ whole genome shotgun (WGS) entry which is preliminary data.</text>
</comment>
<dbReference type="CDD" id="cd07432">
    <property type="entry name" value="PHP_HisPPase"/>
    <property type="match status" value="1"/>
</dbReference>
<sequence length="513" mass="58454">MREKENHILFEINSTITNKSTQSHIQHSFFVPEDTDVIYVDFSFDPPHQSDINENKRLSEEASTYYEAKLSQNEIIRNLLTISIDDDDGFRGARHYHSPIQHHMISAFNSTPGFLNKRNPAGLWSVTVSIHALVTESCTYKLRIYKRHHLGIETVIPWRDRPLNKQIKDNDSSIPAYPSLVGPVRWVPSELHTHTFHSDGKQSLLEMVEAAKEMGLKAVVMTDHNTISPFEEMEQAEDQTGLHILYGLEWTTFYGHLLTIGYDSPTYTDWRLIGPLDIEKGIKNIRHHDALVGIAHPFRIGNPIGTGCHWEFPLESINMVDFIEVWNSTRPGSKAYNQRAFLYWTELLNKGYRITATAGRDWHHNEEINPLPALTYVQMSQGSAEKDTFRTAFLQSIRAGRISISYGKPLELIVTHEDMTYSVGDAIDRVENQPLIVQVSSEGWEYNSRIDSKNAVLVVVTNTGEILHGSPGLLQLQADIKETEVKWIRSELYASVDNGTAELVAFTNPIYIR</sequence>
<reference evidence="2 3" key="1">
    <citation type="submission" date="2019-01" db="EMBL/GenBank/DDBJ databases">
        <title>Bacillus sp. M5HDSG1-1, whole genome shotgun sequence.</title>
        <authorList>
            <person name="Tuo L."/>
        </authorList>
    </citation>
    <scope>NUCLEOTIDE SEQUENCE [LARGE SCALE GENOMIC DNA]</scope>
    <source>
        <strain evidence="2 3">M5HDSG1-1</strain>
    </source>
</reference>
<dbReference type="GO" id="GO:0035312">
    <property type="term" value="F:5'-3' DNA exonuclease activity"/>
    <property type="evidence" value="ECO:0007669"/>
    <property type="project" value="TreeGrafter"/>
</dbReference>
<organism evidence="2 3">
    <name type="scientific">Niallia taxi</name>
    <dbReference type="NCBI Taxonomy" id="2499688"/>
    <lineage>
        <taxon>Bacteria</taxon>
        <taxon>Bacillati</taxon>
        <taxon>Bacillota</taxon>
        <taxon>Bacilli</taxon>
        <taxon>Bacillales</taxon>
        <taxon>Bacillaceae</taxon>
        <taxon>Niallia</taxon>
    </lineage>
</organism>
<dbReference type="AlphaFoldDB" id="A0A437KEQ8"/>
<dbReference type="PANTHER" id="PTHR42924:SF3">
    <property type="entry name" value="POLYMERASE_HISTIDINOL PHOSPHATASE N-TERMINAL DOMAIN-CONTAINING PROTEIN"/>
    <property type="match status" value="1"/>
</dbReference>
<dbReference type="SUPFAM" id="SSF89550">
    <property type="entry name" value="PHP domain-like"/>
    <property type="match status" value="1"/>
</dbReference>
<dbReference type="Pfam" id="PF02811">
    <property type="entry name" value="PHP"/>
    <property type="match status" value="1"/>
</dbReference>
<proteinExistence type="predicted"/>
<keyword evidence="3" id="KW-1185">Reference proteome</keyword>
<dbReference type="EMBL" id="RZTZ01000002">
    <property type="protein sequence ID" value="RVT65587.1"/>
    <property type="molecule type" value="Genomic_DNA"/>
</dbReference>
<evidence type="ECO:0000313" key="2">
    <source>
        <dbReference type="EMBL" id="RVT65587.1"/>
    </source>
</evidence>
<dbReference type="InterPro" id="IPR003141">
    <property type="entry name" value="Pol/His_phosphatase_N"/>
</dbReference>
<feature type="domain" description="Polymerase/histidinol phosphatase N-terminal" evidence="1">
    <location>
        <begin position="189"/>
        <end position="254"/>
    </location>
</feature>
<dbReference type="InterPro" id="IPR004013">
    <property type="entry name" value="PHP_dom"/>
</dbReference>
<dbReference type="NCBIfam" id="NF038032">
    <property type="entry name" value="CehA_McbA_metalo"/>
    <property type="match status" value="1"/>
</dbReference>
<evidence type="ECO:0000313" key="3">
    <source>
        <dbReference type="Proteomes" id="UP000288024"/>
    </source>
</evidence>